<evidence type="ECO:0000313" key="3">
    <source>
        <dbReference type="Proteomes" id="UP000283090"/>
    </source>
</evidence>
<keyword evidence="3" id="KW-1185">Reference proteome</keyword>
<sequence>MFLTANGSQPFTFEPSSPINDGRYRPIVPLLSSPILGGPTSDTNASELLSQPIVQVHTHNPGNYDARPKASEPTVGEEMFDFLATGGFDSIFHLLPPHIQSINPDELQVPVSLALEDYMQSNFGINVNQTRSQLMTPEFTNNLNMLFQQVQPEVTPQVISEDQPEEVHNQQELVPPGHMTQASSLGTQSTSQAVESLPNPPLPSQPPTIKLHLEKPSYDNINTTTSPPPITTSETPSDKRIPFISPELSHCLDYLFADSKPYLKTQQPKSRLSRSSFSSTSSSSPPSSSSSSLLLPDPDTQTPDTLFSLSERNSLDLPSPPPPRPLNTKASPKSPPKKSPRNKRYSLHIRYKPRTPGSPHQCATFSFNPDNEYIELKLAFNDWMTNTFFSNSDQEFSWNSWELEDTDYHERVPSLEALVQNLPFTWTAFRTTEAAFLLVPKQ</sequence>
<dbReference type="RefSeq" id="XP_067495775.1">
    <property type="nucleotide sequence ID" value="XM_067629790.1"/>
</dbReference>
<comment type="caution">
    <text evidence="2">The sequence shown here is derived from an EMBL/GenBank/DDBJ whole genome shotgun (WGS) entry which is preliminary data.</text>
</comment>
<gene>
    <name evidence="2" type="ORF">DFL_001206</name>
</gene>
<feature type="region of interest" description="Disordered" evidence="1">
    <location>
        <begin position="265"/>
        <end position="345"/>
    </location>
</feature>
<organism evidence="2 3">
    <name type="scientific">Arthrobotrys flagrans</name>
    <name type="common">Nematode-trapping fungus</name>
    <name type="synonym">Trichothecium flagrans</name>
    <dbReference type="NCBI Taxonomy" id="97331"/>
    <lineage>
        <taxon>Eukaryota</taxon>
        <taxon>Fungi</taxon>
        <taxon>Dikarya</taxon>
        <taxon>Ascomycota</taxon>
        <taxon>Pezizomycotina</taxon>
        <taxon>Orbiliomycetes</taxon>
        <taxon>Orbiliales</taxon>
        <taxon>Orbiliaceae</taxon>
        <taxon>Arthrobotrys</taxon>
    </lineage>
</organism>
<feature type="region of interest" description="Disordered" evidence="1">
    <location>
        <begin position="176"/>
        <end position="242"/>
    </location>
</feature>
<feature type="compositionally biased region" description="Low complexity" evidence="1">
    <location>
        <begin position="273"/>
        <end position="300"/>
    </location>
</feature>
<accession>A0A437AGG9</accession>
<reference evidence="2 3" key="1">
    <citation type="submission" date="2019-01" db="EMBL/GenBank/DDBJ databases">
        <title>Intercellular communication is required for trap formation in the nematode-trapping fungus Duddingtonia flagrans.</title>
        <authorList>
            <person name="Youssar L."/>
            <person name="Wernet V."/>
            <person name="Hensel N."/>
            <person name="Hildebrandt H.-G."/>
            <person name="Fischer R."/>
        </authorList>
    </citation>
    <scope>NUCLEOTIDE SEQUENCE [LARGE SCALE GENOMIC DNA]</scope>
    <source>
        <strain evidence="2 3">CBS H-5679</strain>
    </source>
</reference>
<dbReference type="VEuPathDB" id="FungiDB:DFL_001206"/>
<dbReference type="OrthoDB" id="10322820at2759"/>
<dbReference type="AlphaFoldDB" id="A0A437AGG9"/>
<dbReference type="GeneID" id="93583517"/>
<name>A0A437AGG9_ARTFL</name>
<feature type="compositionally biased region" description="Polar residues" evidence="1">
    <location>
        <begin position="301"/>
        <end position="311"/>
    </location>
</feature>
<feature type="compositionally biased region" description="Basic residues" evidence="1">
    <location>
        <begin position="335"/>
        <end position="345"/>
    </location>
</feature>
<dbReference type="Proteomes" id="UP000283090">
    <property type="component" value="Unassembled WGS sequence"/>
</dbReference>
<evidence type="ECO:0000256" key="1">
    <source>
        <dbReference type="SAM" id="MobiDB-lite"/>
    </source>
</evidence>
<feature type="compositionally biased region" description="Polar residues" evidence="1">
    <location>
        <begin position="180"/>
        <end position="194"/>
    </location>
</feature>
<evidence type="ECO:0000313" key="2">
    <source>
        <dbReference type="EMBL" id="RVD90231.1"/>
    </source>
</evidence>
<proteinExistence type="predicted"/>
<dbReference type="EMBL" id="SAEB01000001">
    <property type="protein sequence ID" value="RVD90231.1"/>
    <property type="molecule type" value="Genomic_DNA"/>
</dbReference>
<protein>
    <submittedName>
        <fullName evidence="2">Uncharacterized protein</fullName>
    </submittedName>
</protein>